<dbReference type="EMBL" id="JAGQDD010000029">
    <property type="protein sequence ID" value="MBQ0933446.1"/>
    <property type="molecule type" value="Genomic_DNA"/>
</dbReference>
<dbReference type="Gene3D" id="3.30.70.270">
    <property type="match status" value="1"/>
</dbReference>
<keyword evidence="6" id="KW-0808">Transferase</keyword>
<accession>A0A940YHF9</accession>
<dbReference type="SMART" id="SM00267">
    <property type="entry name" value="GGDEF"/>
    <property type="match status" value="1"/>
</dbReference>
<dbReference type="InterPro" id="IPR029787">
    <property type="entry name" value="Nucleotide_cyclase"/>
</dbReference>
<dbReference type="NCBIfam" id="TIGR00254">
    <property type="entry name" value="GGDEF"/>
    <property type="match status" value="1"/>
</dbReference>
<proteinExistence type="predicted"/>
<evidence type="ECO:0000313" key="7">
    <source>
        <dbReference type="Proteomes" id="UP000676246"/>
    </source>
</evidence>
<dbReference type="PROSITE" id="PS50887">
    <property type="entry name" value="GGDEF"/>
    <property type="match status" value="1"/>
</dbReference>
<dbReference type="Pfam" id="PF00990">
    <property type="entry name" value="GGDEF"/>
    <property type="match status" value="1"/>
</dbReference>
<keyword evidence="7" id="KW-1185">Reference proteome</keyword>
<dbReference type="PANTHER" id="PTHR45138:SF9">
    <property type="entry name" value="DIGUANYLATE CYCLASE DGCM-RELATED"/>
    <property type="match status" value="1"/>
</dbReference>
<organism evidence="6 7">
    <name type="scientific">Ideonella alba</name>
    <dbReference type="NCBI Taxonomy" id="2824118"/>
    <lineage>
        <taxon>Bacteria</taxon>
        <taxon>Pseudomonadati</taxon>
        <taxon>Pseudomonadota</taxon>
        <taxon>Betaproteobacteria</taxon>
        <taxon>Burkholderiales</taxon>
        <taxon>Sphaerotilaceae</taxon>
        <taxon>Ideonella</taxon>
    </lineage>
</organism>
<dbReference type="SUPFAM" id="SSF55073">
    <property type="entry name" value="Nucleotide cyclase"/>
    <property type="match status" value="1"/>
</dbReference>
<keyword evidence="3" id="KW-0175">Coiled coil</keyword>
<comment type="catalytic activity">
    <reaction evidence="2">
        <text>2 GTP = 3',3'-c-di-GMP + 2 diphosphate</text>
        <dbReference type="Rhea" id="RHEA:24898"/>
        <dbReference type="ChEBI" id="CHEBI:33019"/>
        <dbReference type="ChEBI" id="CHEBI:37565"/>
        <dbReference type="ChEBI" id="CHEBI:58805"/>
        <dbReference type="EC" id="2.7.7.65"/>
    </reaction>
</comment>
<feature type="region of interest" description="Disordered" evidence="4">
    <location>
        <begin position="156"/>
        <end position="204"/>
    </location>
</feature>
<evidence type="ECO:0000313" key="6">
    <source>
        <dbReference type="EMBL" id="MBQ0933446.1"/>
    </source>
</evidence>
<dbReference type="FunFam" id="3.30.70.270:FF:000001">
    <property type="entry name" value="Diguanylate cyclase domain protein"/>
    <property type="match status" value="1"/>
</dbReference>
<dbReference type="AlphaFoldDB" id="A0A940YHF9"/>
<dbReference type="PANTHER" id="PTHR45138">
    <property type="entry name" value="REGULATORY COMPONENTS OF SENSORY TRANSDUCTION SYSTEM"/>
    <property type="match status" value="1"/>
</dbReference>
<dbReference type="InterPro" id="IPR043128">
    <property type="entry name" value="Rev_trsase/Diguanyl_cyclase"/>
</dbReference>
<dbReference type="CDD" id="cd01949">
    <property type="entry name" value="GGDEF"/>
    <property type="match status" value="1"/>
</dbReference>
<dbReference type="InterPro" id="IPR050469">
    <property type="entry name" value="Diguanylate_Cyclase"/>
</dbReference>
<reference evidence="6 7" key="1">
    <citation type="submission" date="2021-04" db="EMBL/GenBank/DDBJ databases">
        <title>The genome sequence of Ideonella sp. 3Y2.</title>
        <authorList>
            <person name="Liu Y."/>
        </authorList>
    </citation>
    <scope>NUCLEOTIDE SEQUENCE [LARGE SCALE GENOMIC DNA]</scope>
    <source>
        <strain evidence="6 7">3Y2</strain>
    </source>
</reference>
<dbReference type="GO" id="GO:0052621">
    <property type="term" value="F:diguanylate cyclase activity"/>
    <property type="evidence" value="ECO:0007669"/>
    <property type="project" value="UniProtKB-EC"/>
</dbReference>
<gene>
    <name evidence="6" type="ORF">KAK03_23475</name>
</gene>
<evidence type="ECO:0000256" key="2">
    <source>
        <dbReference type="ARBA" id="ARBA00034247"/>
    </source>
</evidence>
<evidence type="ECO:0000259" key="5">
    <source>
        <dbReference type="PROSITE" id="PS50887"/>
    </source>
</evidence>
<comment type="caution">
    <text evidence="6">The sequence shown here is derived from an EMBL/GenBank/DDBJ whole genome shotgun (WGS) entry which is preliminary data.</text>
</comment>
<name>A0A940YHF9_9BURK</name>
<evidence type="ECO:0000256" key="3">
    <source>
        <dbReference type="SAM" id="Coils"/>
    </source>
</evidence>
<feature type="coiled-coil region" evidence="3">
    <location>
        <begin position="407"/>
        <end position="441"/>
    </location>
</feature>
<feature type="compositionally biased region" description="Acidic residues" evidence="4">
    <location>
        <begin position="156"/>
        <end position="169"/>
    </location>
</feature>
<dbReference type="InterPro" id="IPR000160">
    <property type="entry name" value="GGDEF_dom"/>
</dbReference>
<evidence type="ECO:0000256" key="1">
    <source>
        <dbReference type="ARBA" id="ARBA00012528"/>
    </source>
</evidence>
<feature type="domain" description="GGDEF" evidence="5">
    <location>
        <begin position="465"/>
        <end position="595"/>
    </location>
</feature>
<sequence>MAAAEPLTPAQIAKAALRRLALAKLEPTPENYAKAWAEESGEAAGTLPPRARGLMERLAARACEDPAARTELGRALGRSQWDEALRLLDRQGDSALAQARAWAQLVERLARGLERGGKHWTLARKKDSLQRVLESSSSDSARLLHRLRQLVSAWDSDEPLPAEAGDDTAADAPSADELPPVAHSSEPAAADATRPGTEPDHWPRLVEPLHGALLVALPDDSPRARALADELAGLADRIAAEGPSPALAAEIGEACQRARRLLAHRHHLLDQVHRLSRELAGGLAELAEDDSWVQGQLQSLQLTLDEAPSARAVQAASGLLARTRERQRSLRGERDLARQALKDLIQRMLAELGELDEHTGRFQDGMLRYAQTIERADSLESLAGVVREMVDESRSVHALVSSTRGRLHDEHARATLLETKVRELEQELRRLSDEVATDQLTQVANRRGLVAQFEQEQSRLQRDGGELAVGLLDIDNFKRLNDSLGHAAGDQALVALARHVRASLRPVDGVARFGGEEFVVLLPGTAVDEAARVLTRLQRELSASLFMHDGQEVFVTFSAGVTAYRPGEALEAALERADEALYEAKRTGKNRTCIA</sequence>
<dbReference type="EC" id="2.7.7.65" evidence="1"/>
<dbReference type="RefSeq" id="WP_210857112.1">
    <property type="nucleotide sequence ID" value="NZ_JAGQDD010000029.1"/>
</dbReference>
<dbReference type="Proteomes" id="UP000676246">
    <property type="component" value="Unassembled WGS sequence"/>
</dbReference>
<protein>
    <recommendedName>
        <fullName evidence="1">diguanylate cyclase</fullName>
        <ecNumber evidence="1">2.7.7.65</ecNumber>
    </recommendedName>
</protein>
<keyword evidence="6" id="KW-0548">Nucleotidyltransferase</keyword>
<evidence type="ECO:0000256" key="4">
    <source>
        <dbReference type="SAM" id="MobiDB-lite"/>
    </source>
</evidence>